<dbReference type="Pfam" id="PF03221">
    <property type="entry name" value="HTH_Tnp_Tc5"/>
    <property type="match status" value="1"/>
</dbReference>
<dbReference type="InterPro" id="IPR009057">
    <property type="entry name" value="Homeodomain-like_sf"/>
</dbReference>
<dbReference type="InterPro" id="IPR004875">
    <property type="entry name" value="DDE_SF_endonuclease_dom"/>
</dbReference>
<evidence type="ECO:0000256" key="2">
    <source>
        <dbReference type="ARBA" id="ARBA00023125"/>
    </source>
</evidence>
<evidence type="ECO:0000313" key="4">
    <source>
        <dbReference type="Ensembl" id="ENSACAP00000014286.3"/>
    </source>
</evidence>
<evidence type="ECO:0000256" key="1">
    <source>
        <dbReference type="ARBA" id="ARBA00010881"/>
    </source>
</evidence>
<reference evidence="4" key="3">
    <citation type="submission" date="2025-09" db="UniProtKB">
        <authorList>
            <consortium name="Ensembl"/>
        </authorList>
    </citation>
    <scope>IDENTIFICATION</scope>
</reference>
<sequence>MPFCESMATKRKKIFVSMEQKLEALKRLDKGETIKKVANDYGVGKVTVGDWKRHRLEIEKWCSFRVTNGALKERKTMKKCDYEKVSEALYVWYMQFRDKSVPISGPILQQKALHFQKEFNEGDPDFSASNGWLNRWKKRYGIRLLSVCGEKLSSNYQEMEAFKKKFQDLVETESLTDDQIFNCDETCLNYKMLPSRSLAAGTEAAAPGYKHIKERLTILACSNATANHKIDLAMIGKPKNLRAFKTVSKNAPPVKYYNQKNAWMTSEIFKDWFFKEFVPSTEKFLKENDLPRKAILLLDNAPMHPDAEELQDGDIKAMFLPPNVAAICQPMDQGILETLKRNYRKKLLSTIIEEIEEGQDMIEKWKHINVKEVAYWVARAWTDVKAPTIARSWKKLLCEDKDEIMERESTNETEESILPLVQRVPGCENVSSQEVENWMNGDDQYEITDEEIVTLINNDGNGDEIDDQATTVEPLRISHKDSVGTQETAVTYIEQQVEATGIDIMMLQRWRDSAAKKRQSSEKQARITDF</sequence>
<proteinExistence type="inferred from homology"/>
<dbReference type="GO" id="GO:0005634">
    <property type="term" value="C:nucleus"/>
    <property type="evidence" value="ECO:0000318"/>
    <property type="project" value="GO_Central"/>
</dbReference>
<dbReference type="PANTHER" id="PTHR19303:SF16">
    <property type="entry name" value="JERKY PROTEIN HOMOLOG-LIKE"/>
    <property type="match status" value="1"/>
</dbReference>
<protein>
    <recommendedName>
        <fullName evidence="3">HTH CENPB-type domain-containing protein</fullName>
    </recommendedName>
</protein>
<name>H9GL84_ANOCA</name>
<dbReference type="Pfam" id="PF03184">
    <property type="entry name" value="DDE_1"/>
    <property type="match status" value="1"/>
</dbReference>
<reference evidence="4" key="1">
    <citation type="submission" date="2009-12" db="EMBL/GenBank/DDBJ databases">
        <title>The Genome Sequence of Anolis carolinensis (Green Anole Lizard).</title>
        <authorList>
            <consortium name="The Genome Sequencing Platform"/>
            <person name="Di Palma F."/>
            <person name="Alfoldi J."/>
            <person name="Heiman D."/>
            <person name="Young S."/>
            <person name="Grabherr M."/>
            <person name="Johnson J."/>
            <person name="Lander E.S."/>
            <person name="Lindblad-Toh K."/>
        </authorList>
    </citation>
    <scope>NUCLEOTIDE SEQUENCE [LARGE SCALE GENOMIC DNA]</scope>
    <source>
        <strain evidence="4">JBL SC #1</strain>
    </source>
</reference>
<dbReference type="eggNOG" id="KOG3105">
    <property type="taxonomic scope" value="Eukaryota"/>
</dbReference>
<evidence type="ECO:0000259" key="3">
    <source>
        <dbReference type="PROSITE" id="PS51253"/>
    </source>
</evidence>
<dbReference type="Ensembl" id="ENSACAT00000014579.3">
    <property type="protein sequence ID" value="ENSACAP00000014286.3"/>
    <property type="gene ID" value="ENSACAG00000014576.3"/>
</dbReference>
<dbReference type="GO" id="GO:0003677">
    <property type="term" value="F:DNA binding"/>
    <property type="evidence" value="ECO:0000318"/>
    <property type="project" value="GO_Central"/>
</dbReference>
<evidence type="ECO:0000313" key="5">
    <source>
        <dbReference type="Proteomes" id="UP000001646"/>
    </source>
</evidence>
<comment type="similarity">
    <text evidence="1">Belongs to the tigger transposable element derived protein family.</text>
</comment>
<dbReference type="Gene3D" id="3.30.420.10">
    <property type="entry name" value="Ribonuclease H-like superfamily/Ribonuclease H"/>
    <property type="match status" value="1"/>
</dbReference>
<dbReference type="AlphaFoldDB" id="H9GL84"/>
<dbReference type="STRING" id="28377.ENSACAP00000014286"/>
<dbReference type="HOGENOM" id="CLU_018294_1_1_1"/>
<dbReference type="InterPro" id="IPR036397">
    <property type="entry name" value="RNaseH_sf"/>
</dbReference>
<organism evidence="4 5">
    <name type="scientific">Anolis carolinensis</name>
    <name type="common">Green anole</name>
    <name type="synonym">American chameleon</name>
    <dbReference type="NCBI Taxonomy" id="28377"/>
    <lineage>
        <taxon>Eukaryota</taxon>
        <taxon>Metazoa</taxon>
        <taxon>Chordata</taxon>
        <taxon>Craniata</taxon>
        <taxon>Vertebrata</taxon>
        <taxon>Euteleostomi</taxon>
        <taxon>Lepidosauria</taxon>
        <taxon>Squamata</taxon>
        <taxon>Bifurcata</taxon>
        <taxon>Unidentata</taxon>
        <taxon>Episquamata</taxon>
        <taxon>Toxicofera</taxon>
        <taxon>Iguania</taxon>
        <taxon>Dactyloidae</taxon>
        <taxon>Anolis</taxon>
    </lineage>
</organism>
<dbReference type="Gene3D" id="1.10.10.60">
    <property type="entry name" value="Homeodomain-like"/>
    <property type="match status" value="1"/>
</dbReference>
<dbReference type="SMART" id="SM00674">
    <property type="entry name" value="CENPB"/>
    <property type="match status" value="1"/>
</dbReference>
<dbReference type="InParanoid" id="H9GL84"/>
<feature type="domain" description="HTH CENPB-type" evidence="3">
    <location>
        <begin position="73"/>
        <end position="146"/>
    </location>
</feature>
<dbReference type="PROSITE" id="PS51253">
    <property type="entry name" value="HTH_CENPB"/>
    <property type="match status" value="1"/>
</dbReference>
<dbReference type="GeneTree" id="ENSGT00940000154420"/>
<accession>H9GL84</accession>
<reference evidence="4" key="2">
    <citation type="submission" date="2025-08" db="UniProtKB">
        <authorList>
            <consortium name="Ensembl"/>
        </authorList>
    </citation>
    <scope>IDENTIFICATION</scope>
</reference>
<keyword evidence="2" id="KW-0238">DNA-binding</keyword>
<dbReference type="Gene3D" id="1.10.10.10">
    <property type="entry name" value="Winged helix-like DNA-binding domain superfamily/Winged helix DNA-binding domain"/>
    <property type="match status" value="1"/>
</dbReference>
<dbReference type="InterPro" id="IPR006600">
    <property type="entry name" value="HTH_CenpB_DNA-bd_dom"/>
</dbReference>
<dbReference type="Proteomes" id="UP000001646">
    <property type="component" value="Unplaced"/>
</dbReference>
<dbReference type="InterPro" id="IPR036388">
    <property type="entry name" value="WH-like_DNA-bd_sf"/>
</dbReference>
<dbReference type="SUPFAM" id="SSF46689">
    <property type="entry name" value="Homeodomain-like"/>
    <property type="match status" value="2"/>
</dbReference>
<dbReference type="Bgee" id="ENSACAG00000014576">
    <property type="expression patterns" value="Expressed in forelimb bud and 12 other cell types or tissues"/>
</dbReference>
<dbReference type="InterPro" id="IPR050863">
    <property type="entry name" value="CenT-Element_Derived"/>
</dbReference>
<keyword evidence="5" id="KW-1185">Reference proteome</keyword>
<dbReference type="PANTHER" id="PTHR19303">
    <property type="entry name" value="TRANSPOSON"/>
    <property type="match status" value="1"/>
</dbReference>